<dbReference type="Proteomes" id="UP000037269">
    <property type="component" value="Unassembled WGS sequence"/>
</dbReference>
<dbReference type="Gene3D" id="3.40.50.150">
    <property type="entry name" value="Vaccinia Virus protein VP39"/>
    <property type="match status" value="1"/>
</dbReference>
<evidence type="ECO:0000313" key="4">
    <source>
        <dbReference type="Proteomes" id="UP000182836"/>
    </source>
</evidence>
<dbReference type="GO" id="GO:0032259">
    <property type="term" value="P:methylation"/>
    <property type="evidence" value="ECO:0007669"/>
    <property type="project" value="UniProtKB-KW"/>
</dbReference>
<gene>
    <name evidence="1" type="ORF">AF333_30925</name>
    <name evidence="2" type="ORF">SAMN04487909_108207</name>
</gene>
<keyword evidence="1" id="KW-0489">Methyltransferase</keyword>
<dbReference type="STRING" id="47500.AF333_30925"/>
<dbReference type="EMBL" id="LGUG01000013">
    <property type="protein sequence ID" value="KON84344.1"/>
    <property type="molecule type" value="Genomic_DNA"/>
</dbReference>
<dbReference type="AlphaFoldDB" id="A0A0D1VC29"/>
<accession>A0A0D1VC29</accession>
<evidence type="ECO:0000313" key="2">
    <source>
        <dbReference type="EMBL" id="SDI86335.1"/>
    </source>
</evidence>
<reference evidence="2 4" key="2">
    <citation type="submission" date="2016-10" db="EMBL/GenBank/DDBJ databases">
        <authorList>
            <person name="de Groot N.N."/>
        </authorList>
    </citation>
    <scope>NUCLEOTIDE SEQUENCE [LARGE SCALE GENOMIC DNA]</scope>
    <source>
        <strain evidence="2 4">DSM 2895</strain>
    </source>
</reference>
<dbReference type="RefSeq" id="WP_043065820.1">
    <property type="nucleotide sequence ID" value="NZ_BJOA01000104.1"/>
</dbReference>
<protein>
    <submittedName>
        <fullName evidence="1">SAM-dependent methyltransferase</fullName>
    </submittedName>
</protein>
<evidence type="ECO:0000313" key="3">
    <source>
        <dbReference type="Proteomes" id="UP000037269"/>
    </source>
</evidence>
<proteinExistence type="predicted"/>
<keyword evidence="1" id="KW-0808">Transferase</keyword>
<name>A0A0D1VC29_ANEMI</name>
<dbReference type="SUPFAM" id="SSF53335">
    <property type="entry name" value="S-adenosyl-L-methionine-dependent methyltransferases"/>
    <property type="match status" value="1"/>
</dbReference>
<evidence type="ECO:0000313" key="1">
    <source>
        <dbReference type="EMBL" id="KON84344.1"/>
    </source>
</evidence>
<dbReference type="OrthoDB" id="9787807at2"/>
<reference evidence="1 3" key="1">
    <citation type="submission" date="2015-07" db="EMBL/GenBank/DDBJ databases">
        <title>Fjat-14205 dsm 2895.</title>
        <authorList>
            <person name="Liu B."/>
            <person name="Wang J."/>
            <person name="Zhu Y."/>
            <person name="Liu G."/>
            <person name="Chen Q."/>
            <person name="Chen Z."/>
            <person name="Lan J."/>
            <person name="Che J."/>
            <person name="Ge C."/>
            <person name="Shi H."/>
            <person name="Pan Z."/>
            <person name="Liu X."/>
        </authorList>
    </citation>
    <scope>NUCLEOTIDE SEQUENCE [LARGE SCALE GENOMIC DNA]</scope>
    <source>
        <strain evidence="1 3">DSM 2895</strain>
    </source>
</reference>
<dbReference type="InterPro" id="IPR029063">
    <property type="entry name" value="SAM-dependent_MTases_sf"/>
</dbReference>
<dbReference type="PATRIC" id="fig|47500.12.peg.6438"/>
<sequence>MAGQVYNTKKLELNRVVFLGRTWEEYLLIFDLKEEQLIGKSVLDCPGGACSFTAIANQRGIRSVAADLAYYHSVEALKEKGLQDIEYIIPKIEQVKDNYRWDYFENIVELKNKRVTALSQCIKDMEETNKSRYFPVVLPVLPFEDGFFDITLSAHLLFMYADNIDYYFHIQTIDELLRVTKEEVRIFPITDMNGKRYDRIDEIKEWIVMRGWEAVESKSSYEFHKNVNTMLKIRKTSE</sequence>
<dbReference type="Proteomes" id="UP000182836">
    <property type="component" value="Unassembled WGS sequence"/>
</dbReference>
<keyword evidence="3" id="KW-1185">Reference proteome</keyword>
<organism evidence="1 3">
    <name type="scientific">Aneurinibacillus migulanus</name>
    <name type="common">Bacillus migulanus</name>
    <dbReference type="NCBI Taxonomy" id="47500"/>
    <lineage>
        <taxon>Bacteria</taxon>
        <taxon>Bacillati</taxon>
        <taxon>Bacillota</taxon>
        <taxon>Bacilli</taxon>
        <taxon>Bacillales</taxon>
        <taxon>Paenibacillaceae</taxon>
        <taxon>Aneurinibacillus group</taxon>
        <taxon>Aneurinibacillus</taxon>
    </lineage>
</organism>
<dbReference type="GeneID" id="42309539"/>
<dbReference type="EMBL" id="FNED01000008">
    <property type="protein sequence ID" value="SDI86335.1"/>
    <property type="molecule type" value="Genomic_DNA"/>
</dbReference>
<dbReference type="GO" id="GO:0008168">
    <property type="term" value="F:methyltransferase activity"/>
    <property type="evidence" value="ECO:0007669"/>
    <property type="project" value="UniProtKB-KW"/>
</dbReference>